<evidence type="ECO:0000313" key="3">
    <source>
        <dbReference type="EMBL" id="KPL70078.1"/>
    </source>
</evidence>
<comment type="caution">
    <text evidence="3">The sequence shown here is derived from an EMBL/GenBank/DDBJ whole genome shotgun (WGS) entry which is preliminary data.</text>
</comment>
<evidence type="ECO:0000259" key="2">
    <source>
        <dbReference type="PROSITE" id="PS51782"/>
    </source>
</evidence>
<feature type="transmembrane region" description="Helical" evidence="1">
    <location>
        <begin position="12"/>
        <end position="36"/>
    </location>
</feature>
<accession>A0A0P6WVW0</accession>
<dbReference type="Proteomes" id="UP000050417">
    <property type="component" value="Unassembled WGS sequence"/>
</dbReference>
<organism evidence="3 4">
    <name type="scientific">Ornatilinea apprima</name>
    <dbReference type="NCBI Taxonomy" id="1134406"/>
    <lineage>
        <taxon>Bacteria</taxon>
        <taxon>Bacillati</taxon>
        <taxon>Chloroflexota</taxon>
        <taxon>Anaerolineae</taxon>
        <taxon>Anaerolineales</taxon>
        <taxon>Anaerolineaceae</taxon>
        <taxon>Ornatilinea</taxon>
    </lineage>
</organism>
<gene>
    <name evidence="3" type="ORF">ADN00_18700</name>
</gene>
<dbReference type="PROSITE" id="PS51782">
    <property type="entry name" value="LYSM"/>
    <property type="match status" value="2"/>
</dbReference>
<reference evidence="3 4" key="1">
    <citation type="submission" date="2015-07" db="EMBL/GenBank/DDBJ databases">
        <title>Genome sequence of Ornatilinea apprima DSM 23815.</title>
        <authorList>
            <person name="Hemp J."/>
            <person name="Ward L.M."/>
            <person name="Pace L.A."/>
            <person name="Fischer W.W."/>
        </authorList>
    </citation>
    <scope>NUCLEOTIDE SEQUENCE [LARGE SCALE GENOMIC DNA]</scope>
    <source>
        <strain evidence="3 4">P3M-1</strain>
    </source>
</reference>
<dbReference type="OrthoDB" id="150758at2"/>
<dbReference type="InterPro" id="IPR036779">
    <property type="entry name" value="LysM_dom_sf"/>
</dbReference>
<dbReference type="Pfam" id="PF01476">
    <property type="entry name" value="LysM"/>
    <property type="match status" value="2"/>
</dbReference>
<sequence length="340" mass="35892">MVKAPKLPELTLSLPLVLGLIVIFMAIGAGVVFTVLRSSGRVVEPTVTPTVTVTPTITVTPTATATATPEPTWTPLPPIEYTIAAGDFCSSIAAFFNVSIQSIVVLNNLPADCGVLSVGQKLLIPQPTPTASPQPTQTLSGVAATEDACEKYSYTVNENDTLMGIANSFNVSMEAIKEFNSLPSDVVYSGQALLIPLCRRNPTPGPTPTATLPPPYPAPNLLLPTDGESFAGSSQTITLQWASVGTLRTGEAYAVTIEDVTAGTNLKVVEYVTDTKLIVPASMRPTDNAPHIIRWYVNAVRQSGTTQDGEPLWVSFGKTSEQRVFSWTGSGSTAETPAAQ</sequence>
<dbReference type="EMBL" id="LGCL01000045">
    <property type="protein sequence ID" value="KPL70078.1"/>
    <property type="molecule type" value="Genomic_DNA"/>
</dbReference>
<dbReference type="InterPro" id="IPR018392">
    <property type="entry name" value="LysM"/>
</dbReference>
<dbReference type="RefSeq" id="WP_075064559.1">
    <property type="nucleotide sequence ID" value="NZ_LGCL01000045.1"/>
</dbReference>
<protein>
    <recommendedName>
        <fullName evidence="2">LysM domain-containing protein</fullName>
    </recommendedName>
</protein>
<keyword evidence="1" id="KW-0812">Transmembrane</keyword>
<keyword evidence="1" id="KW-0472">Membrane</keyword>
<keyword evidence="4" id="KW-1185">Reference proteome</keyword>
<dbReference type="Gene3D" id="3.10.350.10">
    <property type="entry name" value="LysM domain"/>
    <property type="match status" value="2"/>
</dbReference>
<keyword evidence="1" id="KW-1133">Transmembrane helix</keyword>
<dbReference type="STRING" id="1134406.ADN00_18700"/>
<feature type="domain" description="LysM" evidence="2">
    <location>
        <begin position="79"/>
        <end position="124"/>
    </location>
</feature>
<feature type="domain" description="LysM" evidence="2">
    <location>
        <begin position="152"/>
        <end position="195"/>
    </location>
</feature>
<proteinExistence type="predicted"/>
<dbReference type="AlphaFoldDB" id="A0A0P6WVW0"/>
<evidence type="ECO:0000313" key="4">
    <source>
        <dbReference type="Proteomes" id="UP000050417"/>
    </source>
</evidence>
<dbReference type="SUPFAM" id="SSF54106">
    <property type="entry name" value="LysM domain"/>
    <property type="match status" value="2"/>
</dbReference>
<evidence type="ECO:0000256" key="1">
    <source>
        <dbReference type="SAM" id="Phobius"/>
    </source>
</evidence>
<dbReference type="PATRIC" id="fig|1134406.4.peg.3049"/>
<name>A0A0P6WVW0_9CHLR</name>
<dbReference type="CDD" id="cd00118">
    <property type="entry name" value="LysM"/>
    <property type="match status" value="2"/>
</dbReference>
<dbReference type="SMART" id="SM00257">
    <property type="entry name" value="LysM"/>
    <property type="match status" value="2"/>
</dbReference>
<dbReference type="PANTHER" id="PTHR33734:SF22">
    <property type="entry name" value="MEMBRANE-BOUND LYTIC MUREIN TRANSGLYCOSYLASE D"/>
    <property type="match status" value="1"/>
</dbReference>
<dbReference type="PANTHER" id="PTHR33734">
    <property type="entry name" value="LYSM DOMAIN-CONTAINING GPI-ANCHORED PROTEIN 2"/>
    <property type="match status" value="1"/>
</dbReference>